<organism evidence="1 2">
    <name type="scientific">Corchorus olitorius</name>
    <dbReference type="NCBI Taxonomy" id="93759"/>
    <lineage>
        <taxon>Eukaryota</taxon>
        <taxon>Viridiplantae</taxon>
        <taxon>Streptophyta</taxon>
        <taxon>Embryophyta</taxon>
        <taxon>Tracheophyta</taxon>
        <taxon>Spermatophyta</taxon>
        <taxon>Magnoliopsida</taxon>
        <taxon>eudicotyledons</taxon>
        <taxon>Gunneridae</taxon>
        <taxon>Pentapetalae</taxon>
        <taxon>rosids</taxon>
        <taxon>malvids</taxon>
        <taxon>Malvales</taxon>
        <taxon>Malvaceae</taxon>
        <taxon>Grewioideae</taxon>
        <taxon>Apeibeae</taxon>
        <taxon>Corchorus</taxon>
    </lineage>
</organism>
<protein>
    <submittedName>
        <fullName evidence="1">Uncharacterized protein</fullName>
    </submittedName>
</protein>
<name>A0A1R3JPN3_9ROSI</name>
<comment type="caution">
    <text evidence="1">The sequence shown here is derived from an EMBL/GenBank/DDBJ whole genome shotgun (WGS) entry which is preliminary data.</text>
</comment>
<evidence type="ECO:0000313" key="1">
    <source>
        <dbReference type="EMBL" id="OMO96796.1"/>
    </source>
</evidence>
<keyword evidence="2" id="KW-1185">Reference proteome</keyword>
<evidence type="ECO:0000313" key="2">
    <source>
        <dbReference type="Proteomes" id="UP000187203"/>
    </source>
</evidence>
<dbReference type="EMBL" id="AWUE01015557">
    <property type="protein sequence ID" value="OMO96796.1"/>
    <property type="molecule type" value="Genomic_DNA"/>
</dbReference>
<proteinExistence type="predicted"/>
<gene>
    <name evidence="1" type="ORF">COLO4_15086</name>
</gene>
<dbReference type="Proteomes" id="UP000187203">
    <property type="component" value="Unassembled WGS sequence"/>
</dbReference>
<reference evidence="2" key="1">
    <citation type="submission" date="2013-09" db="EMBL/GenBank/DDBJ databases">
        <title>Corchorus olitorius genome sequencing.</title>
        <authorList>
            <person name="Alam M."/>
            <person name="Haque M.S."/>
            <person name="Islam M.S."/>
            <person name="Emdad E.M."/>
            <person name="Islam M.M."/>
            <person name="Ahmed B."/>
            <person name="Halim A."/>
            <person name="Hossen Q.M.M."/>
            <person name="Hossain M.Z."/>
            <person name="Ahmed R."/>
            <person name="Khan M.M."/>
            <person name="Islam R."/>
            <person name="Rashid M.M."/>
            <person name="Khan S.A."/>
            <person name="Rahman M.S."/>
            <person name="Alam M."/>
            <person name="Yahiya A.S."/>
            <person name="Khan M.S."/>
            <person name="Azam M.S."/>
            <person name="Haque T."/>
            <person name="Lashkar M.Z.H."/>
            <person name="Akhand A.I."/>
            <person name="Morshed G."/>
            <person name="Roy S."/>
            <person name="Uddin K.S."/>
            <person name="Rabeya T."/>
            <person name="Hossain A.S."/>
            <person name="Chowdhury A."/>
            <person name="Snigdha A.R."/>
            <person name="Mortoza M.S."/>
            <person name="Matin S.A."/>
            <person name="Hoque S.M.E."/>
            <person name="Islam M.K."/>
            <person name="Roy D.K."/>
            <person name="Haider R."/>
            <person name="Moosa M.M."/>
            <person name="Elias S.M."/>
            <person name="Hasan A.M."/>
            <person name="Jahan S."/>
            <person name="Shafiuddin M."/>
            <person name="Mahmood N."/>
            <person name="Shommy N.S."/>
        </authorList>
    </citation>
    <scope>NUCLEOTIDE SEQUENCE [LARGE SCALE GENOMIC DNA]</scope>
    <source>
        <strain evidence="2">cv. O-4</strain>
    </source>
</reference>
<dbReference type="AlphaFoldDB" id="A0A1R3JPN3"/>
<accession>A0A1R3JPN3</accession>
<sequence length="29" mass="3270">MALSMVGLDLDQRVGIRFKAFVTQDELES</sequence>